<reference evidence="1" key="1">
    <citation type="submission" date="2013-12" db="EMBL/GenBank/DDBJ databases">
        <title>A Varibaculum cambriense genome reconstructed from a premature infant gut community with otherwise low bacterial novelty that shifts toward anaerobic metabolism during the third week of life.</title>
        <authorList>
            <person name="Brown C.T."/>
            <person name="Sharon I."/>
            <person name="Thomas B.C."/>
            <person name="Castelle C.J."/>
            <person name="Morowitz M.J."/>
            <person name="Banfield J.F."/>
        </authorList>
    </citation>
    <scope>NUCLEOTIDE SEQUENCE</scope>
</reference>
<dbReference type="AlphaFoldDB" id="W1Y733"/>
<sequence length="36" mass="3859">MKKLKSLLISLALALVCVSMVISTDVVEAASIRLNK</sequence>
<comment type="caution">
    <text evidence="1">The sequence shown here is derived from an EMBL/GenBank/DDBJ whole genome shotgun (WGS) entry which is preliminary data.</text>
</comment>
<protein>
    <submittedName>
        <fullName evidence="1">Uncharacterized protein</fullName>
    </submittedName>
</protein>
<evidence type="ECO:0000313" key="1">
    <source>
        <dbReference type="EMBL" id="ETJ37495.1"/>
    </source>
</evidence>
<accession>W1Y733</accession>
<feature type="non-terminal residue" evidence="1">
    <location>
        <position position="36"/>
    </location>
</feature>
<name>W1Y733_9ZZZZ</name>
<organism evidence="1">
    <name type="scientific">human gut metagenome</name>
    <dbReference type="NCBI Taxonomy" id="408170"/>
    <lineage>
        <taxon>unclassified sequences</taxon>
        <taxon>metagenomes</taxon>
        <taxon>organismal metagenomes</taxon>
    </lineage>
</organism>
<gene>
    <name evidence="1" type="ORF">Q604_UNBC08282G0001</name>
</gene>
<dbReference type="EMBL" id="AZMM01008282">
    <property type="protein sequence ID" value="ETJ37495.1"/>
    <property type="molecule type" value="Genomic_DNA"/>
</dbReference>
<proteinExistence type="predicted"/>